<accession>A0A0F7SXG2</accession>
<dbReference type="EMBL" id="LN483332">
    <property type="protein sequence ID" value="CED85414.1"/>
    <property type="molecule type" value="Genomic_DNA"/>
</dbReference>
<dbReference type="AlphaFoldDB" id="A0A0F7SXG2"/>
<evidence type="ECO:0000313" key="1">
    <source>
        <dbReference type="EMBL" id="CED85414.1"/>
    </source>
</evidence>
<organism evidence="1">
    <name type="scientific">Phaffia rhodozyma</name>
    <name type="common">Yeast</name>
    <name type="synonym">Xanthophyllomyces dendrorhous</name>
    <dbReference type="NCBI Taxonomy" id="264483"/>
    <lineage>
        <taxon>Eukaryota</taxon>
        <taxon>Fungi</taxon>
        <taxon>Dikarya</taxon>
        <taxon>Basidiomycota</taxon>
        <taxon>Agaricomycotina</taxon>
        <taxon>Tremellomycetes</taxon>
        <taxon>Cystofilobasidiales</taxon>
        <taxon>Mrakiaceae</taxon>
        <taxon>Phaffia</taxon>
    </lineage>
</organism>
<reference evidence="1" key="1">
    <citation type="submission" date="2014-08" db="EMBL/GenBank/DDBJ databases">
        <authorList>
            <person name="Sharma Rahul"/>
            <person name="Thines Marco"/>
        </authorList>
    </citation>
    <scope>NUCLEOTIDE SEQUENCE</scope>
</reference>
<protein>
    <submittedName>
        <fullName evidence="1">Uncharacterized protein</fullName>
    </submittedName>
</protein>
<proteinExistence type="predicted"/>
<name>A0A0F7SXG2_PHARH</name>
<sequence>MQSEKDGSPLCSGGNVTRLLTLVADRPSGRDRSQRSLVAVAVAKCILVGSDRQRLDMFADGADDIVQRQR</sequence>